<comment type="caution">
    <text evidence="1">The sequence shown here is derived from an EMBL/GenBank/DDBJ whole genome shotgun (WGS) entry which is preliminary data.</text>
</comment>
<dbReference type="AlphaFoldDB" id="A0A8H4IXP9"/>
<name>A0A8H4IXP9_9PEZI</name>
<dbReference type="OrthoDB" id="2283785at2759"/>
<dbReference type="EMBL" id="WWBZ02000016">
    <property type="protein sequence ID" value="KAF4309104.1"/>
    <property type="molecule type" value="Genomic_DNA"/>
</dbReference>
<dbReference type="InterPro" id="IPR014752">
    <property type="entry name" value="Arrestin-like_C"/>
</dbReference>
<dbReference type="PANTHER" id="PTHR31904">
    <property type="entry name" value="BYPASS OF STOP CODON PROTEIN 5-RELATED"/>
    <property type="match status" value="1"/>
</dbReference>
<reference evidence="1" key="1">
    <citation type="submission" date="2020-04" db="EMBL/GenBank/DDBJ databases">
        <title>Genome Assembly and Annotation of Botryosphaeria dothidea sdau 11-99, a Latent Pathogen of Apple Fruit Ring Rot in China.</title>
        <authorList>
            <person name="Yu C."/>
            <person name="Diao Y."/>
            <person name="Lu Q."/>
            <person name="Zhao J."/>
            <person name="Cui S."/>
            <person name="Peng C."/>
            <person name="He B."/>
            <person name="Liu H."/>
        </authorList>
    </citation>
    <scope>NUCLEOTIDE SEQUENCE [LARGE SCALE GENOMIC DNA]</scope>
    <source>
        <strain evidence="1">Sdau11-99</strain>
    </source>
</reference>
<dbReference type="Proteomes" id="UP000572817">
    <property type="component" value="Unassembled WGS sequence"/>
</dbReference>
<dbReference type="PANTHER" id="PTHR31904:SF1">
    <property type="entry name" value="BYPASS OF STOP CODON PROTEIN 5-RELATED"/>
    <property type="match status" value="1"/>
</dbReference>
<evidence type="ECO:0000313" key="2">
    <source>
        <dbReference type="Proteomes" id="UP000572817"/>
    </source>
</evidence>
<dbReference type="InterPro" id="IPR039634">
    <property type="entry name" value="Bul1-like"/>
</dbReference>
<accession>A0A8H4IXP9</accession>
<protein>
    <submittedName>
        <fullName evidence="1">Bul1</fullName>
    </submittedName>
</protein>
<organism evidence="1 2">
    <name type="scientific">Botryosphaeria dothidea</name>
    <dbReference type="NCBI Taxonomy" id="55169"/>
    <lineage>
        <taxon>Eukaryota</taxon>
        <taxon>Fungi</taxon>
        <taxon>Dikarya</taxon>
        <taxon>Ascomycota</taxon>
        <taxon>Pezizomycotina</taxon>
        <taxon>Dothideomycetes</taxon>
        <taxon>Dothideomycetes incertae sedis</taxon>
        <taxon>Botryosphaeriales</taxon>
        <taxon>Botryosphaeriaceae</taxon>
        <taxon>Botryosphaeria</taxon>
    </lineage>
</organism>
<dbReference type="Gene3D" id="2.60.40.640">
    <property type="match status" value="1"/>
</dbReference>
<keyword evidence="2" id="KW-1185">Reference proteome</keyword>
<sequence length="392" mass="43279">MDFTIQLKSEGNGLHRGVFSSGDFLEGDIIIGASEEVMVDSVDISFVGRARTRTDNPSLPFPSTTEKEFLRLQQPIEGSVKTAMLFQERHSYKFPFTFVIPDRLLPTSCSCHNNTLEDHLVVPPTTGGHQRWDHDGILLDDPTPDMAEVVYEIAVKVLHSKHQGRGIAEHSSRRVCVVPEFPETPPHFIEKTSEYRLREEKTLSRGLLKGKSGCLVMETQQLGAISSGLYGPATVVSLPVILRFDPASNDDAPPALENVRTKVQATTMFWSGPVVSSGKEQVSYVSQRSYSETVPLTSLRVAGARWQKHSQEWAHEQLAAGERVDAIAPSATYKGGCYYLLKLSIPIQLPANKALVPTFNSCLVSRSYRLDLTLVSSSASSLVLRAPLQICR</sequence>
<proteinExistence type="predicted"/>
<evidence type="ECO:0000313" key="1">
    <source>
        <dbReference type="EMBL" id="KAF4309104.1"/>
    </source>
</evidence>
<gene>
    <name evidence="1" type="ORF">GTA08_BOTSDO01889</name>
</gene>